<evidence type="ECO:0000259" key="4">
    <source>
        <dbReference type="Pfam" id="PF01156"/>
    </source>
</evidence>
<dbReference type="InterPro" id="IPR001910">
    <property type="entry name" value="Inosine/uridine_hydrolase_dom"/>
</dbReference>
<protein>
    <submittedName>
        <fullName evidence="5">Inosine/uridine-preferring nucleoside hydrolase</fullName>
    </submittedName>
</protein>
<organism evidence="5 6">
    <name type="scientific">Cercophora newfieldiana</name>
    <dbReference type="NCBI Taxonomy" id="92897"/>
    <lineage>
        <taxon>Eukaryota</taxon>
        <taxon>Fungi</taxon>
        <taxon>Dikarya</taxon>
        <taxon>Ascomycota</taxon>
        <taxon>Pezizomycotina</taxon>
        <taxon>Sordariomycetes</taxon>
        <taxon>Sordariomycetidae</taxon>
        <taxon>Sordariales</taxon>
        <taxon>Lasiosphaeriaceae</taxon>
        <taxon>Cercophora</taxon>
    </lineage>
</organism>
<evidence type="ECO:0000313" key="6">
    <source>
        <dbReference type="Proteomes" id="UP001174936"/>
    </source>
</evidence>
<feature type="signal peptide" evidence="3">
    <location>
        <begin position="1"/>
        <end position="19"/>
    </location>
</feature>
<keyword evidence="5" id="KW-0378">Hydrolase</keyword>
<dbReference type="Pfam" id="PF01156">
    <property type="entry name" value="IU_nuc_hydro"/>
    <property type="match status" value="1"/>
</dbReference>
<feature type="chain" id="PRO_5041425295" evidence="3">
    <location>
        <begin position="20"/>
        <end position="351"/>
    </location>
</feature>
<dbReference type="Gene3D" id="3.90.245.10">
    <property type="entry name" value="Ribonucleoside hydrolase-like"/>
    <property type="match status" value="1"/>
</dbReference>
<dbReference type="PANTHER" id="PTHR43264">
    <property type="match status" value="1"/>
</dbReference>
<reference evidence="5" key="1">
    <citation type="submission" date="2023-06" db="EMBL/GenBank/DDBJ databases">
        <title>Genome-scale phylogeny and comparative genomics of the fungal order Sordariales.</title>
        <authorList>
            <consortium name="Lawrence Berkeley National Laboratory"/>
            <person name="Hensen N."/>
            <person name="Bonometti L."/>
            <person name="Westerberg I."/>
            <person name="Brannstrom I.O."/>
            <person name="Guillou S."/>
            <person name="Cros-Aarteil S."/>
            <person name="Calhoun S."/>
            <person name="Haridas S."/>
            <person name="Kuo A."/>
            <person name="Mondo S."/>
            <person name="Pangilinan J."/>
            <person name="Riley R."/>
            <person name="Labutti K."/>
            <person name="Andreopoulos B."/>
            <person name="Lipzen A."/>
            <person name="Chen C."/>
            <person name="Yanf M."/>
            <person name="Daum C."/>
            <person name="Ng V."/>
            <person name="Clum A."/>
            <person name="Steindorff A."/>
            <person name="Ohm R."/>
            <person name="Martin F."/>
            <person name="Silar P."/>
            <person name="Natvig D."/>
            <person name="Lalanne C."/>
            <person name="Gautier V."/>
            <person name="Ament-Velasquez S.L."/>
            <person name="Kruys A."/>
            <person name="Hutchinson M.I."/>
            <person name="Powell A.J."/>
            <person name="Barry K."/>
            <person name="Miller A.N."/>
            <person name="Grigoriev I.V."/>
            <person name="Debuchy R."/>
            <person name="Gladieux P."/>
            <person name="Thoren M.H."/>
            <person name="Johannesson H."/>
        </authorList>
    </citation>
    <scope>NUCLEOTIDE SEQUENCE</scope>
    <source>
        <strain evidence="5">SMH2532-1</strain>
    </source>
</reference>
<name>A0AA39XUE4_9PEZI</name>
<gene>
    <name evidence="5" type="ORF">B0T16DRAFT_423485</name>
</gene>
<comment type="similarity">
    <text evidence="1">Belongs to the IUNH family.</text>
</comment>
<sequence>MRVLFPFVASLIQVAICLAKRKNIIIDTDLFSDVDDVGALMLTATSPEANLIAVNINYPAAYSVIAASALLCHYGQPQVPIGIMRPLTNETFFDDWSFRLGEYASKIAYHFPSGSIPWGHAEDAWDPVELYRKVLAESEDASVTIVSIGFLDNLSALLNSTGDEYSDLNGRELISQKVSEFVVMGGAYPSGKEWNFFGSNPSAAAHAVNTWEGRVTFVGDEVGKDVLTGGPLMKDGPKTDLLRQAFIYYTYFDPRPSWDALAVMYGIHGLGDLFEVGNEYGYNHVEPDGANKWIWDEMKREQQFLLLKASNETAAAKVDRLFLKGARSAAPDVGGTPPKASCAGRSQHEEL</sequence>
<feature type="region of interest" description="Disordered" evidence="2">
    <location>
        <begin position="328"/>
        <end position="351"/>
    </location>
</feature>
<evidence type="ECO:0000256" key="2">
    <source>
        <dbReference type="SAM" id="MobiDB-lite"/>
    </source>
</evidence>
<dbReference type="AlphaFoldDB" id="A0AA39XUE4"/>
<dbReference type="SUPFAM" id="SSF53590">
    <property type="entry name" value="Nucleoside hydrolase"/>
    <property type="match status" value="1"/>
</dbReference>
<evidence type="ECO:0000256" key="3">
    <source>
        <dbReference type="SAM" id="SignalP"/>
    </source>
</evidence>
<dbReference type="CDD" id="cd02652">
    <property type="entry name" value="nuc_hydro_2"/>
    <property type="match status" value="1"/>
</dbReference>
<dbReference type="PANTHER" id="PTHR43264:SF1">
    <property type="entry name" value="INOSINE_URIDINE-PREFERRING NUCLEOSIDE HYDROLASE DOMAIN-CONTAINING PROTEIN"/>
    <property type="match status" value="1"/>
</dbReference>
<feature type="domain" description="Inosine/uridine-preferring nucleoside hydrolase" evidence="4">
    <location>
        <begin position="24"/>
        <end position="268"/>
    </location>
</feature>
<evidence type="ECO:0000256" key="1">
    <source>
        <dbReference type="ARBA" id="ARBA00009176"/>
    </source>
</evidence>
<dbReference type="EMBL" id="JAULSV010000007">
    <property type="protein sequence ID" value="KAK0639612.1"/>
    <property type="molecule type" value="Genomic_DNA"/>
</dbReference>
<keyword evidence="6" id="KW-1185">Reference proteome</keyword>
<dbReference type="GO" id="GO:0016799">
    <property type="term" value="F:hydrolase activity, hydrolyzing N-glycosyl compounds"/>
    <property type="evidence" value="ECO:0007669"/>
    <property type="project" value="InterPro"/>
</dbReference>
<proteinExistence type="inferred from homology"/>
<dbReference type="Proteomes" id="UP001174936">
    <property type="component" value="Unassembled WGS sequence"/>
</dbReference>
<accession>A0AA39XUE4</accession>
<comment type="caution">
    <text evidence="5">The sequence shown here is derived from an EMBL/GenBank/DDBJ whole genome shotgun (WGS) entry which is preliminary data.</text>
</comment>
<dbReference type="InterPro" id="IPR036452">
    <property type="entry name" value="Ribo_hydro-like"/>
</dbReference>
<evidence type="ECO:0000313" key="5">
    <source>
        <dbReference type="EMBL" id="KAK0639612.1"/>
    </source>
</evidence>
<keyword evidence="3" id="KW-0732">Signal</keyword>